<accession>A0A7K0BST9</accession>
<dbReference type="SUPFAM" id="SSF69118">
    <property type="entry name" value="AhpD-like"/>
    <property type="match status" value="1"/>
</dbReference>
<dbReference type="InterPro" id="IPR029032">
    <property type="entry name" value="AhpD-like"/>
</dbReference>
<evidence type="ECO:0000313" key="3">
    <source>
        <dbReference type="Proteomes" id="UP000487268"/>
    </source>
</evidence>
<reference evidence="2 3" key="1">
    <citation type="submission" date="2019-10" db="EMBL/GenBank/DDBJ databases">
        <title>Actinomadura rubteroloni sp. nov. and Actinomadura macrotermitis sp. nov., isolated from the gut of fungus growing-termite Macrotermes natalensis.</title>
        <authorList>
            <person name="Benndorf R."/>
            <person name="Martin K."/>
            <person name="Kuefner M."/>
            <person name="De Beer W."/>
            <person name="Kaster A.-K."/>
            <person name="Vollmers J."/>
            <person name="Poulsen M."/>
            <person name="Beemelmanns C."/>
        </authorList>
    </citation>
    <scope>NUCLEOTIDE SEQUENCE [LARGE SCALE GENOMIC DNA]</scope>
    <source>
        <strain evidence="2 3">RB68</strain>
    </source>
</reference>
<dbReference type="Proteomes" id="UP000487268">
    <property type="component" value="Unassembled WGS sequence"/>
</dbReference>
<name>A0A7K0BST9_9ACTN</name>
<dbReference type="InterPro" id="IPR003779">
    <property type="entry name" value="CMD-like"/>
</dbReference>
<evidence type="ECO:0000259" key="1">
    <source>
        <dbReference type="Pfam" id="PF02627"/>
    </source>
</evidence>
<feature type="domain" description="Carboxymuconolactone decarboxylase-like" evidence="1">
    <location>
        <begin position="43"/>
        <end position="125"/>
    </location>
</feature>
<dbReference type="Gene3D" id="1.20.1290.10">
    <property type="entry name" value="AhpD-like"/>
    <property type="match status" value="1"/>
</dbReference>
<dbReference type="PANTHER" id="PTHR34846">
    <property type="entry name" value="4-CARBOXYMUCONOLACTONE DECARBOXYLASE FAMILY PROTEIN (AFU_ORTHOLOGUE AFUA_6G11590)"/>
    <property type="match status" value="1"/>
</dbReference>
<sequence>MPPRIEPADPQADEKAAGVLAAMTKAIGLAEPLQLFTVVARHPELAAALTEPTTLLIQGARTDRAERELVILRTCALADCRTEWGIHATALLTAGLLTEDRLDATWSGADPGWTDRERLALDLAESLHRTADLDDDLWRRCRAVWSDEEALELIAAAGHYRLVSLLANATRVPAEPWARRVPGSAA</sequence>
<organism evidence="2 3">
    <name type="scientific">Actinomadura macrotermitis</name>
    <dbReference type="NCBI Taxonomy" id="2585200"/>
    <lineage>
        <taxon>Bacteria</taxon>
        <taxon>Bacillati</taxon>
        <taxon>Actinomycetota</taxon>
        <taxon>Actinomycetes</taxon>
        <taxon>Streptosporangiales</taxon>
        <taxon>Thermomonosporaceae</taxon>
        <taxon>Actinomadura</taxon>
    </lineage>
</organism>
<gene>
    <name evidence="2" type="ORF">ACRB68_17890</name>
</gene>
<dbReference type="EMBL" id="WEGH01000001">
    <property type="protein sequence ID" value="MQY03744.1"/>
    <property type="molecule type" value="Genomic_DNA"/>
</dbReference>
<dbReference type="GO" id="GO:0051920">
    <property type="term" value="F:peroxiredoxin activity"/>
    <property type="evidence" value="ECO:0007669"/>
    <property type="project" value="InterPro"/>
</dbReference>
<keyword evidence="3" id="KW-1185">Reference proteome</keyword>
<dbReference type="Pfam" id="PF02627">
    <property type="entry name" value="CMD"/>
    <property type="match status" value="1"/>
</dbReference>
<dbReference type="RefSeq" id="WP_153531637.1">
    <property type="nucleotide sequence ID" value="NZ_WEGH01000001.1"/>
</dbReference>
<dbReference type="AlphaFoldDB" id="A0A7K0BST9"/>
<dbReference type="PANTHER" id="PTHR34846:SF5">
    <property type="entry name" value="CARBOXYMUCONOLACTONE DECARBOXYLASE-LIKE DOMAIN-CONTAINING PROTEIN"/>
    <property type="match status" value="1"/>
</dbReference>
<dbReference type="OrthoDB" id="4704294at2"/>
<evidence type="ECO:0000313" key="2">
    <source>
        <dbReference type="EMBL" id="MQY03744.1"/>
    </source>
</evidence>
<proteinExistence type="predicted"/>
<protein>
    <recommendedName>
        <fullName evidence="1">Carboxymuconolactone decarboxylase-like domain-containing protein</fullName>
    </recommendedName>
</protein>
<comment type="caution">
    <text evidence="2">The sequence shown here is derived from an EMBL/GenBank/DDBJ whole genome shotgun (WGS) entry which is preliminary data.</text>
</comment>